<dbReference type="SUPFAM" id="SSF46785">
    <property type="entry name" value="Winged helix' DNA-binding domain"/>
    <property type="match status" value="1"/>
</dbReference>
<dbReference type="PANTHER" id="PTHR44846:SF16">
    <property type="entry name" value="TRANSCRIPTIONAL REGULATOR PHNF-RELATED"/>
    <property type="match status" value="1"/>
</dbReference>
<evidence type="ECO:0000313" key="6">
    <source>
        <dbReference type="EMBL" id="SDP64269.1"/>
    </source>
</evidence>
<dbReference type="Proteomes" id="UP000199073">
    <property type="component" value="Unassembled WGS sequence"/>
</dbReference>
<dbReference type="SMART" id="SM00866">
    <property type="entry name" value="UTRA"/>
    <property type="match status" value="1"/>
</dbReference>
<evidence type="ECO:0000259" key="5">
    <source>
        <dbReference type="PROSITE" id="PS50949"/>
    </source>
</evidence>
<dbReference type="GO" id="GO:0045892">
    <property type="term" value="P:negative regulation of DNA-templated transcription"/>
    <property type="evidence" value="ECO:0007669"/>
    <property type="project" value="UniProtKB-UniRule"/>
</dbReference>
<dbReference type="PANTHER" id="PTHR44846">
    <property type="entry name" value="MANNOSYL-D-GLYCERATE TRANSPORT/METABOLISM SYSTEM REPRESSOR MNGR-RELATED"/>
    <property type="match status" value="1"/>
</dbReference>
<dbReference type="InterPro" id="IPR010248">
    <property type="entry name" value="His_ut_repres"/>
</dbReference>
<name>A0A1H0UDK6_9BACT</name>
<dbReference type="InterPro" id="IPR011663">
    <property type="entry name" value="UTRA"/>
</dbReference>
<dbReference type="Gene3D" id="1.10.10.10">
    <property type="entry name" value="Winged helix-like DNA-binding domain superfamily/Winged helix DNA-binding domain"/>
    <property type="match status" value="1"/>
</dbReference>
<dbReference type="InterPro" id="IPR036388">
    <property type="entry name" value="WH-like_DNA-bd_sf"/>
</dbReference>
<keyword evidence="2" id="KW-0238">DNA-binding</keyword>
<dbReference type="STRING" id="91360.SAMN05660330_03494"/>
<dbReference type="Pfam" id="PF00392">
    <property type="entry name" value="GntR"/>
    <property type="match status" value="1"/>
</dbReference>
<dbReference type="RefSeq" id="WP_092225163.1">
    <property type="nucleotide sequence ID" value="NZ_FNJI01000031.1"/>
</dbReference>
<dbReference type="InterPro" id="IPR000524">
    <property type="entry name" value="Tscrpt_reg_HTH_GntR"/>
</dbReference>
<dbReference type="CDD" id="cd07377">
    <property type="entry name" value="WHTH_GntR"/>
    <property type="match status" value="1"/>
</dbReference>
<evidence type="ECO:0000256" key="4">
    <source>
        <dbReference type="NCBIfam" id="TIGR02018"/>
    </source>
</evidence>
<dbReference type="Pfam" id="PF07702">
    <property type="entry name" value="UTRA"/>
    <property type="match status" value="1"/>
</dbReference>
<dbReference type="PRINTS" id="PR00035">
    <property type="entry name" value="HTHGNTR"/>
</dbReference>
<dbReference type="PROSITE" id="PS50949">
    <property type="entry name" value="HTH_GNTR"/>
    <property type="match status" value="1"/>
</dbReference>
<evidence type="ECO:0000256" key="2">
    <source>
        <dbReference type="ARBA" id="ARBA00023125"/>
    </source>
</evidence>
<dbReference type="InterPro" id="IPR028978">
    <property type="entry name" value="Chorismate_lyase_/UTRA_dom_sf"/>
</dbReference>
<dbReference type="InterPro" id="IPR036390">
    <property type="entry name" value="WH_DNA-bd_sf"/>
</dbReference>
<keyword evidence="3" id="KW-0804">Transcription</keyword>
<dbReference type="SMART" id="SM00345">
    <property type="entry name" value="HTH_GNTR"/>
    <property type="match status" value="1"/>
</dbReference>
<organism evidence="6 7">
    <name type="scientific">Desulforhopalus singaporensis</name>
    <dbReference type="NCBI Taxonomy" id="91360"/>
    <lineage>
        <taxon>Bacteria</taxon>
        <taxon>Pseudomonadati</taxon>
        <taxon>Thermodesulfobacteriota</taxon>
        <taxon>Desulfobulbia</taxon>
        <taxon>Desulfobulbales</taxon>
        <taxon>Desulfocapsaceae</taxon>
        <taxon>Desulforhopalus</taxon>
    </lineage>
</organism>
<reference evidence="6 7" key="1">
    <citation type="submission" date="2016-10" db="EMBL/GenBank/DDBJ databases">
        <authorList>
            <person name="de Groot N.N."/>
        </authorList>
    </citation>
    <scope>NUCLEOTIDE SEQUENCE [LARGE SCALE GENOMIC DNA]</scope>
    <source>
        <strain evidence="6 7">DSM 12130</strain>
    </source>
</reference>
<accession>A0A1H0UDK6</accession>
<dbReference type="InterPro" id="IPR050679">
    <property type="entry name" value="Bact_HTH_transcr_reg"/>
</dbReference>
<dbReference type="AlphaFoldDB" id="A0A1H0UDK6"/>
<dbReference type="GO" id="GO:0003700">
    <property type="term" value="F:DNA-binding transcription factor activity"/>
    <property type="evidence" value="ECO:0007669"/>
    <property type="project" value="UniProtKB-UniRule"/>
</dbReference>
<dbReference type="SUPFAM" id="SSF64288">
    <property type="entry name" value="Chorismate lyase-like"/>
    <property type="match status" value="1"/>
</dbReference>
<protein>
    <recommendedName>
        <fullName evidence="4">Histidine utilization repressor</fullName>
    </recommendedName>
</protein>
<dbReference type="Gene3D" id="3.40.1410.10">
    <property type="entry name" value="Chorismate lyase-like"/>
    <property type="match status" value="1"/>
</dbReference>
<keyword evidence="1" id="KW-0805">Transcription regulation</keyword>
<gene>
    <name evidence="6" type="ORF">SAMN05660330_03494</name>
</gene>
<evidence type="ECO:0000256" key="1">
    <source>
        <dbReference type="ARBA" id="ARBA00023015"/>
    </source>
</evidence>
<dbReference type="EMBL" id="FNJI01000031">
    <property type="protein sequence ID" value="SDP64269.1"/>
    <property type="molecule type" value="Genomic_DNA"/>
</dbReference>
<feature type="domain" description="HTH gntR-type" evidence="5">
    <location>
        <begin position="3"/>
        <end position="71"/>
    </location>
</feature>
<dbReference type="NCBIfam" id="TIGR02018">
    <property type="entry name" value="his_ut_repres"/>
    <property type="match status" value="1"/>
</dbReference>
<evidence type="ECO:0000313" key="7">
    <source>
        <dbReference type="Proteomes" id="UP000199073"/>
    </source>
</evidence>
<dbReference type="OrthoDB" id="9808698at2"/>
<evidence type="ECO:0000256" key="3">
    <source>
        <dbReference type="ARBA" id="ARBA00023163"/>
    </source>
</evidence>
<sequence length="242" mass="27533">MIQSQLQKVKSHVLSNIESGKWMPNDKIPSEFDLVKLLSISRSTVNRALKELTTEGYLTRIQGLGTFVADKKTRYALMEIKNIADEIADKGGTHSCEVITLEAMKADTYISQQLEIKKGSQVFFSRIVHYMSGIPIELAERYINPKFAPNYLEQNFQTISPSEYLFSLGPLTEAEHIIEAIIPDEATRSILQIENDEACLIIHRRTWSKNMIVNYARLLHPASRFTPSSRFSPKDTGSRIMH</sequence>
<dbReference type="GO" id="GO:0006547">
    <property type="term" value="P:L-histidine metabolic process"/>
    <property type="evidence" value="ECO:0007669"/>
    <property type="project" value="UniProtKB-UniRule"/>
</dbReference>
<keyword evidence="7" id="KW-1185">Reference proteome</keyword>
<dbReference type="GO" id="GO:0003677">
    <property type="term" value="F:DNA binding"/>
    <property type="evidence" value="ECO:0007669"/>
    <property type="project" value="UniProtKB-UniRule"/>
</dbReference>
<proteinExistence type="predicted"/>